<dbReference type="AlphaFoldDB" id="A0A9W4CQ64"/>
<dbReference type="PANTHER" id="PTHR15020:SF42">
    <property type="entry name" value="NAD(P)-BINDING DOMAIN-CONTAINING PROTEIN"/>
    <property type="match status" value="1"/>
</dbReference>
<dbReference type="SUPFAM" id="SSF51735">
    <property type="entry name" value="NAD(P)-binding Rossmann-fold domains"/>
    <property type="match status" value="1"/>
</dbReference>
<keyword evidence="3" id="KW-1185">Reference proteome</keyword>
<evidence type="ECO:0000313" key="3">
    <source>
        <dbReference type="Proteomes" id="UP001153719"/>
    </source>
</evidence>
<dbReference type="PANTHER" id="PTHR15020">
    <property type="entry name" value="FLAVIN REDUCTASE-RELATED"/>
    <property type="match status" value="1"/>
</dbReference>
<proteinExistence type="predicted"/>
<gene>
    <name evidence="2" type="primary">TIC62</name>
    <name evidence="2" type="ORF">NO713_03923</name>
</gene>
<evidence type="ECO:0000259" key="1">
    <source>
        <dbReference type="Pfam" id="PF13460"/>
    </source>
</evidence>
<accession>A0A9W4CQ64</accession>
<dbReference type="InterPro" id="IPR016040">
    <property type="entry name" value="NAD(P)-bd_dom"/>
</dbReference>
<sequence>MLFAQLNPYLETFDHMKAFVAGATGETGRRIVAELVKREIPVKALVRDIETAQQILPPTVELVTGDVLKPDTLATAIRDCTVVLCATGARPSFDPTGPYQVDYQGTQNLVDVAKAQGIEHFVLVTSLCVSQFFHPLNLFWLILVWKKQAEEYLQKSGLTYTIVRPGGLKNEDNNNNVVMQSADTLFEGSIPRTKVAQVCVEALFSDNSRNKIVEIVANSEAAPKPFEQLFASVLN</sequence>
<reference evidence="2" key="1">
    <citation type="submission" date="2020-09" db="EMBL/GenBank/DDBJ databases">
        <authorList>
            <person name="Blom J."/>
        </authorList>
    </citation>
    <scope>NUCLEOTIDE SEQUENCE</scope>
    <source>
        <strain evidence="2">No.713</strain>
    </source>
</reference>
<dbReference type="CDD" id="cd05243">
    <property type="entry name" value="SDR_a5"/>
    <property type="match status" value="1"/>
</dbReference>
<name>A0A9W4CQ64_9CYAN</name>
<organism evidence="2 3">
    <name type="scientific">Planktothrix pseudagardhii</name>
    <dbReference type="NCBI Taxonomy" id="132604"/>
    <lineage>
        <taxon>Bacteria</taxon>
        <taxon>Bacillati</taxon>
        <taxon>Cyanobacteriota</taxon>
        <taxon>Cyanophyceae</taxon>
        <taxon>Oscillatoriophycideae</taxon>
        <taxon>Oscillatoriales</taxon>
        <taxon>Microcoleaceae</taxon>
        <taxon>Planktothrix</taxon>
    </lineage>
</organism>
<dbReference type="Gene3D" id="3.40.50.720">
    <property type="entry name" value="NAD(P)-binding Rossmann-like Domain"/>
    <property type="match status" value="1"/>
</dbReference>
<dbReference type="Proteomes" id="UP001153719">
    <property type="component" value="Chromosome"/>
</dbReference>
<dbReference type="KEGG" id="ppsu:NO713_03923"/>
<dbReference type="EMBL" id="LR882967">
    <property type="protein sequence ID" value="CAD5972555.1"/>
    <property type="molecule type" value="Genomic_DNA"/>
</dbReference>
<dbReference type="Pfam" id="PF13460">
    <property type="entry name" value="NAD_binding_10"/>
    <property type="match status" value="1"/>
</dbReference>
<feature type="domain" description="NAD(P)-binding" evidence="1">
    <location>
        <begin position="22"/>
        <end position="204"/>
    </location>
</feature>
<evidence type="ECO:0000313" key="2">
    <source>
        <dbReference type="EMBL" id="CAD5972555.1"/>
    </source>
</evidence>
<protein>
    <submittedName>
        <fullName evidence="2">Protein TIC 62, chloroplastic</fullName>
    </submittedName>
</protein>
<dbReference type="InterPro" id="IPR036291">
    <property type="entry name" value="NAD(P)-bd_dom_sf"/>
</dbReference>